<sequence>MQPPPLAGTKSSTSSHVHLPSHPAAPAPILVTESIVAQWPTTPGFKGFWGWIKQRCDRIRGREILLGPPSASYKAVPHLMNILERIEEWIEEIPLQAQSSQRFGNLAFRNFIKLVEERLPSLLNSVPLPPRLSEQILPLLLQSHAFGHPVRLDYGTGHEFAFLLALWCCVVSGFVEGEEEEDELVLRVFPRFILDHRYLEVVTALQKKFRLEPAGSHGVWGLDDFCFFPYLFGAAQLLDSPISPAQCLQNALSAPSSEPRQFKDLYTLSLYRITLFKKGAAFSEHSPLLHQLSTFPDWKKPFGGLQKMFLGEVAGKRVVVQGLWIGGWCWGENMPVVKERPGGAAESGMRTGTGEATKAPWAR</sequence>
<dbReference type="GO" id="GO:0000159">
    <property type="term" value="C:protein phosphatase type 2A complex"/>
    <property type="evidence" value="ECO:0007669"/>
    <property type="project" value="TreeGrafter"/>
</dbReference>
<keyword evidence="6 8" id="KW-0413">Isomerase</keyword>
<proteinExistence type="inferred from homology"/>
<dbReference type="OrthoDB" id="16120at2759"/>
<comment type="function">
    <text evidence="7">PPIases accelerate the folding of proteins. It catalyzes the cis-trans isomerization of proline imidic peptide bonds in oligopeptides. Acts as a regulatory subunit for PP2A-like phosphatases modulating their activity or substrate specificity, probably by inducing a conformational change in the catalytic subunit, a direct target of the PPIase. Can reactivate inactive phosphatase PP2A-phosphatase methylesterase complexes (PP2Ai) in presence of ATP and Mg(2+) by dissociating the inactive form from the complex.</text>
</comment>
<accession>A0A1Y2AR87</accession>
<evidence type="ECO:0000256" key="1">
    <source>
        <dbReference type="ARBA" id="ARBA00000971"/>
    </source>
</evidence>
<keyword evidence="4 8" id="KW-0963">Cytoplasm</keyword>
<evidence type="ECO:0000256" key="8">
    <source>
        <dbReference type="RuleBase" id="RU361210"/>
    </source>
</evidence>
<dbReference type="AlphaFoldDB" id="A0A1Y2AR87"/>
<comment type="caution">
    <text evidence="10">The sequence shown here is derived from an EMBL/GenBank/DDBJ whole genome shotgun (WGS) entry which is preliminary data.</text>
</comment>
<protein>
    <recommendedName>
        <fullName evidence="8">Serine/threonine-protein phosphatase 2A activator</fullName>
        <ecNumber evidence="8">5.2.1.8</ecNumber>
    </recommendedName>
    <alternativeName>
        <fullName evidence="8">Phosphotyrosyl phosphatase activator</fullName>
    </alternativeName>
</protein>
<organism evidence="10 11">
    <name type="scientific">Naematelia encephala</name>
    <dbReference type="NCBI Taxonomy" id="71784"/>
    <lineage>
        <taxon>Eukaryota</taxon>
        <taxon>Fungi</taxon>
        <taxon>Dikarya</taxon>
        <taxon>Basidiomycota</taxon>
        <taxon>Agaricomycotina</taxon>
        <taxon>Tremellomycetes</taxon>
        <taxon>Tremellales</taxon>
        <taxon>Naemateliaceae</taxon>
        <taxon>Naematelia</taxon>
    </lineage>
</organism>
<comment type="subcellular location">
    <subcellularLocation>
        <location evidence="2 8">Cytoplasm</location>
    </subcellularLocation>
</comment>
<dbReference type="GO" id="GO:0005737">
    <property type="term" value="C:cytoplasm"/>
    <property type="evidence" value="ECO:0007669"/>
    <property type="project" value="UniProtKB-SubCell"/>
</dbReference>
<dbReference type="EMBL" id="MCFC01000061">
    <property type="protein sequence ID" value="ORY25088.1"/>
    <property type="molecule type" value="Genomic_DNA"/>
</dbReference>
<evidence type="ECO:0000256" key="6">
    <source>
        <dbReference type="ARBA" id="ARBA00023235"/>
    </source>
</evidence>
<evidence type="ECO:0000256" key="9">
    <source>
        <dbReference type="SAM" id="MobiDB-lite"/>
    </source>
</evidence>
<reference evidence="10 11" key="1">
    <citation type="submission" date="2016-07" db="EMBL/GenBank/DDBJ databases">
        <title>Pervasive Adenine N6-methylation of Active Genes in Fungi.</title>
        <authorList>
            <consortium name="DOE Joint Genome Institute"/>
            <person name="Mondo S.J."/>
            <person name="Dannebaum R.O."/>
            <person name="Kuo R.C."/>
            <person name="Labutti K."/>
            <person name="Haridas S."/>
            <person name="Kuo A."/>
            <person name="Salamov A."/>
            <person name="Ahrendt S.R."/>
            <person name="Lipzen A."/>
            <person name="Sullivan W."/>
            <person name="Andreopoulos W.B."/>
            <person name="Clum A."/>
            <person name="Lindquist E."/>
            <person name="Daum C."/>
            <person name="Ramamoorthy G.K."/>
            <person name="Gryganskyi A."/>
            <person name="Culley D."/>
            <person name="Magnuson J.K."/>
            <person name="James T.Y."/>
            <person name="O'Malley M.A."/>
            <person name="Stajich J.E."/>
            <person name="Spatafora J.W."/>
            <person name="Visel A."/>
            <person name="Grigoriev I.V."/>
        </authorList>
    </citation>
    <scope>NUCLEOTIDE SEQUENCE [LARGE SCALE GENOMIC DNA]</scope>
    <source>
        <strain evidence="10 11">68-887.2</strain>
    </source>
</reference>
<dbReference type="Proteomes" id="UP000193986">
    <property type="component" value="Unassembled WGS sequence"/>
</dbReference>
<dbReference type="Pfam" id="PF03095">
    <property type="entry name" value="PTPA"/>
    <property type="match status" value="1"/>
</dbReference>
<evidence type="ECO:0000256" key="5">
    <source>
        <dbReference type="ARBA" id="ARBA00023110"/>
    </source>
</evidence>
<dbReference type="SUPFAM" id="SSF140984">
    <property type="entry name" value="PTPA-like"/>
    <property type="match status" value="1"/>
</dbReference>
<gene>
    <name evidence="10" type="ORF">BCR39DRAFT_499571</name>
</gene>
<evidence type="ECO:0000313" key="11">
    <source>
        <dbReference type="Proteomes" id="UP000193986"/>
    </source>
</evidence>
<dbReference type="InterPro" id="IPR043170">
    <property type="entry name" value="PTPA_C_lid"/>
</dbReference>
<dbReference type="GO" id="GO:0008160">
    <property type="term" value="F:protein tyrosine phosphatase activator activity"/>
    <property type="evidence" value="ECO:0007669"/>
    <property type="project" value="TreeGrafter"/>
</dbReference>
<feature type="region of interest" description="Disordered" evidence="9">
    <location>
        <begin position="340"/>
        <end position="363"/>
    </location>
</feature>
<dbReference type="Gene3D" id="1.20.120.1150">
    <property type="match status" value="1"/>
</dbReference>
<dbReference type="PANTHER" id="PTHR10012">
    <property type="entry name" value="SERINE/THREONINE-PROTEIN PHOSPHATASE 2A REGULATORY SUBUNIT B"/>
    <property type="match status" value="1"/>
</dbReference>
<comment type="catalytic activity">
    <reaction evidence="1 8">
        <text>[protein]-peptidylproline (omega=180) = [protein]-peptidylproline (omega=0)</text>
        <dbReference type="Rhea" id="RHEA:16237"/>
        <dbReference type="Rhea" id="RHEA-COMP:10747"/>
        <dbReference type="Rhea" id="RHEA-COMP:10748"/>
        <dbReference type="ChEBI" id="CHEBI:83833"/>
        <dbReference type="ChEBI" id="CHEBI:83834"/>
        <dbReference type="EC" id="5.2.1.8"/>
    </reaction>
</comment>
<evidence type="ECO:0000256" key="2">
    <source>
        <dbReference type="ARBA" id="ARBA00004496"/>
    </source>
</evidence>
<keyword evidence="5 8" id="KW-0697">Rotamase</keyword>
<evidence type="ECO:0000313" key="10">
    <source>
        <dbReference type="EMBL" id="ORY25088.1"/>
    </source>
</evidence>
<keyword evidence="11" id="KW-1185">Reference proteome</keyword>
<dbReference type="GO" id="GO:0007052">
    <property type="term" value="P:mitotic spindle organization"/>
    <property type="evidence" value="ECO:0007669"/>
    <property type="project" value="TreeGrafter"/>
</dbReference>
<dbReference type="EC" id="5.2.1.8" evidence="8"/>
<dbReference type="PANTHER" id="PTHR10012:SF5">
    <property type="entry name" value="SERINE_THREONINE-PROTEIN PHOSPHATASE 2A ACTIVATOR 2"/>
    <property type="match status" value="1"/>
</dbReference>
<evidence type="ECO:0000256" key="7">
    <source>
        <dbReference type="ARBA" id="ARBA00025287"/>
    </source>
</evidence>
<dbReference type="GO" id="GO:0005634">
    <property type="term" value="C:nucleus"/>
    <property type="evidence" value="ECO:0007669"/>
    <property type="project" value="TreeGrafter"/>
</dbReference>
<evidence type="ECO:0000256" key="3">
    <source>
        <dbReference type="ARBA" id="ARBA00011019"/>
    </source>
</evidence>
<evidence type="ECO:0000256" key="4">
    <source>
        <dbReference type="ARBA" id="ARBA00022490"/>
    </source>
</evidence>
<comment type="similarity">
    <text evidence="3 8">Belongs to the PTPA-type PPIase family.</text>
</comment>
<dbReference type="InParanoid" id="A0A1Y2AR87"/>
<feature type="region of interest" description="Disordered" evidence="9">
    <location>
        <begin position="1"/>
        <end position="20"/>
    </location>
</feature>
<dbReference type="InterPro" id="IPR037218">
    <property type="entry name" value="PTPA_sf"/>
</dbReference>
<dbReference type="GO" id="GO:0003755">
    <property type="term" value="F:peptidyl-prolyl cis-trans isomerase activity"/>
    <property type="evidence" value="ECO:0007669"/>
    <property type="project" value="UniProtKB-KW"/>
</dbReference>
<dbReference type="PIRSF" id="PIRSF016325">
    <property type="entry name" value="Phstyr_phstse_ac"/>
    <property type="match status" value="1"/>
</dbReference>
<dbReference type="STRING" id="71784.A0A1Y2AR87"/>
<name>A0A1Y2AR87_9TREE</name>
<dbReference type="InterPro" id="IPR004327">
    <property type="entry name" value="Phstyr_phstse_ac"/>
</dbReference>